<dbReference type="InterPro" id="IPR018973">
    <property type="entry name" value="MZB"/>
</dbReference>
<dbReference type="PROSITE" id="PS51192">
    <property type="entry name" value="HELICASE_ATP_BIND_1"/>
    <property type="match status" value="1"/>
</dbReference>
<dbReference type="Pfam" id="PF00270">
    <property type="entry name" value="DEAD"/>
    <property type="match status" value="1"/>
</dbReference>
<dbReference type="Pfam" id="PF09369">
    <property type="entry name" value="MZB"/>
    <property type="match status" value="1"/>
</dbReference>
<evidence type="ECO:0000259" key="4">
    <source>
        <dbReference type="PROSITE" id="PS51194"/>
    </source>
</evidence>
<dbReference type="GO" id="GO:0036297">
    <property type="term" value="P:interstrand cross-link repair"/>
    <property type="evidence" value="ECO:0007669"/>
    <property type="project" value="TreeGrafter"/>
</dbReference>
<dbReference type="CDD" id="cd18797">
    <property type="entry name" value="SF2_C_Hrq"/>
    <property type="match status" value="1"/>
</dbReference>
<keyword evidence="1" id="KW-0547">Nucleotide-binding</keyword>
<dbReference type="GO" id="GO:0005524">
    <property type="term" value="F:ATP binding"/>
    <property type="evidence" value="ECO:0007669"/>
    <property type="project" value="UniProtKB-KW"/>
</dbReference>
<dbReference type="STRING" id="525897.Dbac_2983"/>
<dbReference type="HOGENOM" id="CLU_000809_3_2_7"/>
<dbReference type="EMBL" id="CP001629">
    <property type="protein sequence ID" value="ACU91058.1"/>
    <property type="molecule type" value="Genomic_DNA"/>
</dbReference>
<evidence type="ECO:0000256" key="1">
    <source>
        <dbReference type="ARBA" id="ARBA00022741"/>
    </source>
</evidence>
<accession>C7LV54</accession>
<dbReference type="InterPro" id="IPR011545">
    <property type="entry name" value="DEAD/DEAH_box_helicase_dom"/>
</dbReference>
<dbReference type="GO" id="GO:0006289">
    <property type="term" value="P:nucleotide-excision repair"/>
    <property type="evidence" value="ECO:0007669"/>
    <property type="project" value="TreeGrafter"/>
</dbReference>
<dbReference type="PROSITE" id="PS51194">
    <property type="entry name" value="HELICASE_CTER"/>
    <property type="match status" value="1"/>
</dbReference>
<evidence type="ECO:0000259" key="3">
    <source>
        <dbReference type="PROSITE" id="PS51192"/>
    </source>
</evidence>
<evidence type="ECO:0000256" key="2">
    <source>
        <dbReference type="ARBA" id="ARBA00022840"/>
    </source>
</evidence>
<dbReference type="Pfam" id="PF00271">
    <property type="entry name" value="Helicase_C"/>
    <property type="match status" value="1"/>
</dbReference>
<dbReference type="SMART" id="SM00487">
    <property type="entry name" value="DEXDc"/>
    <property type="match status" value="1"/>
</dbReference>
<protein>
    <submittedName>
        <fullName evidence="5">DEAD/DEAH box helicase domain protein</fullName>
    </submittedName>
</protein>
<keyword evidence="6" id="KW-1185">Reference proteome</keyword>
<dbReference type="eggNOG" id="COG1205">
    <property type="taxonomic scope" value="Bacteria"/>
</dbReference>
<sequence length="972" mass="105759">MSEASVAELLAKVEATPWLAVDIAGRRFFPPQAPRFAVPERPWPAPVQRGLDLLGVRELYEHQVRAVDLIRAGSHVVVATPTASGKSLIYNLPVLEACHADRRTRALYLFPLKALAQDQRRALDSLAASIFPTPTSAIYDGDTTASQRLRIRKNPPNVLFTNPDMLHLGILPSHEKWSEFFANLKFVVVDEVHTYRGVMGSHMAWVFRRLIRLCRLYGANPTFVCSSATIANPEELASALTGLSMSAVLEGTAASPPKHMLLINGVDGAARKAIGLLQESMALGLRTIVYCKSRRMTELIALWAGERDGPEKDRICAYRAGFLPEERREIEARLSCGELLAVVSTSALELGIDIGGLDVCILVGYPGSIMASLQRSGRVGRGGREAATFLIGHEDALDQYFMHHPDEFFALKPEPAVINPDNPVIAGRHLQCAAAEASLYADDPLVGENPGLIAELVRDGQVLQSRDGLEFFSKVRQPHRGVALRGTGSTVVIMDMDSGERIGLVDGFRAVLETHPGAVYLHRGVTYVVVDLDLQTGMAKARRAKVSYYTRVRHEKSTEIVEVSASRPVFGAMVSLGRLKVTDQVTGYDRISTRGGRNLGTVPLDMEPLVFETRGVWIAIPESVRRSVEAEMAHFMGGIHALEHAAIGMMPLLVMTDRNDLGGISIPFHPQVGSAAVFIYDGLPGGCGLAEQAYAEYETLLERAMGVIRQCACENGCPACVHSPKCGSGNRPIAKGAALLVLEGVMTGAAPETYGEMPPAAGGHDAPRTPPAGLGNEAVGDARAQGAGLPEGFRFAVLDLETRRSAQEVGGWHRADLMGVSCVVVYDSASGDFRDYLQEDVPRLVGDLVEFDMVVGFNILKFDYAVLGGLSRFDFASLPTLDILGSIHETLGYRLSLDHLARETLGEAKSASGMQALAWWKQGRIADIIAYCRQDVAVTRDLFLYGLRHGHLIFRNKAEKTVRLPVDWRPKK</sequence>
<dbReference type="KEGG" id="dba:Dbac_2983"/>
<dbReference type="PANTHER" id="PTHR47957">
    <property type="entry name" value="ATP-DEPENDENT HELICASE HRQ1"/>
    <property type="match status" value="1"/>
</dbReference>
<organism evidence="5 6">
    <name type="scientific">Desulfomicrobium baculatum (strain DSM 4028 / VKM B-1378 / X)</name>
    <name type="common">Desulfovibrio baculatus</name>
    <dbReference type="NCBI Taxonomy" id="525897"/>
    <lineage>
        <taxon>Bacteria</taxon>
        <taxon>Pseudomonadati</taxon>
        <taxon>Thermodesulfobacteriota</taxon>
        <taxon>Desulfovibrionia</taxon>
        <taxon>Desulfovibrionales</taxon>
        <taxon>Desulfomicrobiaceae</taxon>
        <taxon>Desulfomicrobium</taxon>
    </lineage>
</organism>
<dbReference type="OrthoDB" id="9815222at2"/>
<keyword evidence="5" id="KW-0378">Hydrolase</keyword>
<keyword evidence="2" id="KW-0067">ATP-binding</keyword>
<dbReference type="PANTHER" id="PTHR47957:SF3">
    <property type="entry name" value="ATP-DEPENDENT HELICASE HRQ1"/>
    <property type="match status" value="1"/>
</dbReference>
<dbReference type="SUPFAM" id="SSF52540">
    <property type="entry name" value="P-loop containing nucleoside triphosphate hydrolases"/>
    <property type="match status" value="1"/>
</dbReference>
<dbReference type="SUPFAM" id="SSF53098">
    <property type="entry name" value="Ribonuclease H-like"/>
    <property type="match status" value="1"/>
</dbReference>
<evidence type="ECO:0000313" key="5">
    <source>
        <dbReference type="EMBL" id="ACU91058.1"/>
    </source>
</evidence>
<proteinExistence type="predicted"/>
<dbReference type="InterPro" id="IPR012337">
    <property type="entry name" value="RNaseH-like_sf"/>
</dbReference>
<dbReference type="Gene3D" id="3.40.50.300">
    <property type="entry name" value="P-loop containing nucleotide triphosphate hydrolases"/>
    <property type="match status" value="2"/>
</dbReference>
<dbReference type="InterPro" id="IPR014001">
    <property type="entry name" value="Helicase_ATP-bd"/>
</dbReference>
<dbReference type="Gene3D" id="3.30.420.10">
    <property type="entry name" value="Ribonuclease H-like superfamily/Ribonuclease H"/>
    <property type="match status" value="1"/>
</dbReference>
<evidence type="ECO:0000313" key="6">
    <source>
        <dbReference type="Proteomes" id="UP000002216"/>
    </source>
</evidence>
<dbReference type="CDD" id="cd17923">
    <property type="entry name" value="DEXHc_Hrq1-like"/>
    <property type="match status" value="1"/>
</dbReference>
<dbReference type="InterPro" id="IPR001650">
    <property type="entry name" value="Helicase_C-like"/>
</dbReference>
<dbReference type="GO" id="GO:0003676">
    <property type="term" value="F:nucleic acid binding"/>
    <property type="evidence" value="ECO:0007669"/>
    <property type="project" value="InterPro"/>
</dbReference>
<reference evidence="5 6" key="1">
    <citation type="journal article" date="2009" name="Stand. Genomic Sci.">
        <title>Complete genome sequence of Desulfomicrobium baculatum type strain (X).</title>
        <authorList>
            <person name="Copeland A."/>
            <person name="Spring S."/>
            <person name="Goker M."/>
            <person name="Schneider S."/>
            <person name="Lapidus A."/>
            <person name="Del Rio T.G."/>
            <person name="Tice H."/>
            <person name="Cheng J.F."/>
            <person name="Chen F."/>
            <person name="Nolan M."/>
            <person name="Bruce D."/>
            <person name="Goodwin L."/>
            <person name="Pitluck S."/>
            <person name="Ivanova N."/>
            <person name="Mavrommatis K."/>
            <person name="Ovchinnikova G."/>
            <person name="Pati A."/>
            <person name="Chen A."/>
            <person name="Palaniappan K."/>
            <person name="Land M."/>
            <person name="Hauser L."/>
            <person name="Chang Y.J."/>
            <person name="Jeffries C.C."/>
            <person name="Meincke L."/>
            <person name="Sims D."/>
            <person name="Brettin T."/>
            <person name="Detter J.C."/>
            <person name="Han C."/>
            <person name="Chain P."/>
            <person name="Bristow J."/>
            <person name="Eisen J.A."/>
            <person name="Markowitz V."/>
            <person name="Hugenholtz P."/>
            <person name="Kyrpides N.C."/>
            <person name="Klenk H.P."/>
            <person name="Lucas S."/>
        </authorList>
    </citation>
    <scope>NUCLEOTIDE SEQUENCE [LARGE SCALE GENOMIC DNA]</scope>
    <source>
        <strain evidence="6">DSM 4028 / VKM B-1378 / X</strain>
    </source>
</reference>
<dbReference type="SMART" id="SM00490">
    <property type="entry name" value="HELICc"/>
    <property type="match status" value="1"/>
</dbReference>
<dbReference type="Proteomes" id="UP000002216">
    <property type="component" value="Chromosome"/>
</dbReference>
<name>C7LV54_DESBD</name>
<dbReference type="eggNOG" id="COG1061">
    <property type="taxonomic scope" value="Bacteria"/>
</dbReference>
<keyword evidence="5" id="KW-0347">Helicase</keyword>
<dbReference type="AlphaFoldDB" id="C7LV54"/>
<dbReference type="GO" id="GO:0043138">
    <property type="term" value="F:3'-5' DNA helicase activity"/>
    <property type="evidence" value="ECO:0007669"/>
    <property type="project" value="TreeGrafter"/>
</dbReference>
<dbReference type="RefSeq" id="WP_015775147.1">
    <property type="nucleotide sequence ID" value="NC_013173.1"/>
</dbReference>
<dbReference type="InterPro" id="IPR036397">
    <property type="entry name" value="RNaseH_sf"/>
</dbReference>
<feature type="domain" description="Helicase ATP-binding" evidence="3">
    <location>
        <begin position="67"/>
        <end position="248"/>
    </location>
</feature>
<feature type="domain" description="Helicase C-terminal" evidence="4">
    <location>
        <begin position="275"/>
        <end position="424"/>
    </location>
</feature>
<gene>
    <name evidence="5" type="ordered locus">Dbac_2983</name>
</gene>
<dbReference type="InterPro" id="IPR027417">
    <property type="entry name" value="P-loop_NTPase"/>
</dbReference>